<dbReference type="Gramene" id="OIT27680">
    <property type="protein sequence ID" value="OIT27680"/>
    <property type="gene ID" value="A4A49_20591"/>
</dbReference>
<comment type="caution">
    <text evidence="1">The sequence shown here is derived from an EMBL/GenBank/DDBJ whole genome shotgun (WGS) entry which is preliminary data.</text>
</comment>
<dbReference type="EMBL" id="MJEQ01002317">
    <property type="protein sequence ID" value="OIT27680.1"/>
    <property type="molecule type" value="Genomic_DNA"/>
</dbReference>
<proteinExistence type="predicted"/>
<accession>A0A1J6KSA5</accession>
<dbReference type="AlphaFoldDB" id="A0A1J6KSA5"/>
<sequence>MIQKQPLFFISLRTFPPFSPSYSLTHDLNTNGGNKAANSNEDLKITKLEKQWKNNRVLKSKLCWFTVDLEAIRLGVEFSSSDFNCGWLLFSSQLDSSCLC</sequence>
<reference evidence="1" key="1">
    <citation type="submission" date="2016-11" db="EMBL/GenBank/DDBJ databases">
        <title>The genome of Nicotiana attenuata.</title>
        <authorList>
            <person name="Xu S."/>
            <person name="Brockmoeller T."/>
            <person name="Gaquerel E."/>
            <person name="Navarro A."/>
            <person name="Kuhl H."/>
            <person name="Gase K."/>
            <person name="Ling Z."/>
            <person name="Zhou W."/>
            <person name="Kreitzer C."/>
            <person name="Stanke M."/>
            <person name="Tang H."/>
            <person name="Lyons E."/>
            <person name="Pandey P."/>
            <person name="Pandey S.P."/>
            <person name="Timmermann B."/>
            <person name="Baldwin I.T."/>
        </authorList>
    </citation>
    <scope>NUCLEOTIDE SEQUENCE [LARGE SCALE GENOMIC DNA]</scope>
    <source>
        <strain evidence="1">UT</strain>
    </source>
</reference>
<protein>
    <submittedName>
        <fullName evidence="1">Uncharacterized protein</fullName>
    </submittedName>
</protein>
<gene>
    <name evidence="1" type="ORF">A4A49_20591</name>
</gene>
<organism evidence="1 2">
    <name type="scientific">Nicotiana attenuata</name>
    <name type="common">Coyote tobacco</name>
    <dbReference type="NCBI Taxonomy" id="49451"/>
    <lineage>
        <taxon>Eukaryota</taxon>
        <taxon>Viridiplantae</taxon>
        <taxon>Streptophyta</taxon>
        <taxon>Embryophyta</taxon>
        <taxon>Tracheophyta</taxon>
        <taxon>Spermatophyta</taxon>
        <taxon>Magnoliopsida</taxon>
        <taxon>eudicotyledons</taxon>
        <taxon>Gunneridae</taxon>
        <taxon>Pentapetalae</taxon>
        <taxon>asterids</taxon>
        <taxon>lamiids</taxon>
        <taxon>Solanales</taxon>
        <taxon>Solanaceae</taxon>
        <taxon>Nicotianoideae</taxon>
        <taxon>Nicotianeae</taxon>
        <taxon>Nicotiana</taxon>
    </lineage>
</organism>
<evidence type="ECO:0000313" key="2">
    <source>
        <dbReference type="Proteomes" id="UP000187609"/>
    </source>
</evidence>
<dbReference type="Proteomes" id="UP000187609">
    <property type="component" value="Unassembled WGS sequence"/>
</dbReference>
<evidence type="ECO:0000313" key="1">
    <source>
        <dbReference type="EMBL" id="OIT27680.1"/>
    </source>
</evidence>
<name>A0A1J6KSA5_NICAT</name>
<keyword evidence="2" id="KW-1185">Reference proteome</keyword>